<keyword evidence="2 4" id="KW-0378">Hydrolase</keyword>
<dbReference type="InterPro" id="IPR029058">
    <property type="entry name" value="AB_hydrolase_fold"/>
</dbReference>
<dbReference type="Gene3D" id="3.40.50.1820">
    <property type="entry name" value="alpha/beta hydrolase"/>
    <property type="match status" value="1"/>
</dbReference>
<gene>
    <name evidence="4" type="ORF">J3U87_19585</name>
</gene>
<evidence type="ECO:0000256" key="1">
    <source>
        <dbReference type="ARBA" id="ARBA00006499"/>
    </source>
</evidence>
<protein>
    <submittedName>
        <fullName evidence="4">Alpha/beta hydrolase fold domain-containing protein</fullName>
    </submittedName>
</protein>
<dbReference type="Proteomes" id="UP000663929">
    <property type="component" value="Chromosome"/>
</dbReference>
<reference evidence="4" key="1">
    <citation type="submission" date="2021-03" db="EMBL/GenBank/DDBJ databases">
        <title>Acanthopleuribacteraceae sp. M133.</title>
        <authorList>
            <person name="Wang G."/>
        </authorList>
    </citation>
    <scope>NUCLEOTIDE SEQUENCE</scope>
    <source>
        <strain evidence="4">M133</strain>
    </source>
</reference>
<evidence type="ECO:0000313" key="4">
    <source>
        <dbReference type="EMBL" id="QTD47796.1"/>
    </source>
</evidence>
<dbReference type="EMBL" id="CP071793">
    <property type="protein sequence ID" value="QTD47796.1"/>
    <property type="molecule type" value="Genomic_DNA"/>
</dbReference>
<evidence type="ECO:0000313" key="5">
    <source>
        <dbReference type="Proteomes" id="UP000663929"/>
    </source>
</evidence>
<dbReference type="RefSeq" id="WP_237377462.1">
    <property type="nucleotide sequence ID" value="NZ_CP071793.1"/>
</dbReference>
<dbReference type="PANTHER" id="PTHR10655:SF17">
    <property type="entry name" value="LYSOPHOSPHOLIPASE-LIKE PROTEIN 1"/>
    <property type="match status" value="1"/>
</dbReference>
<dbReference type="PANTHER" id="PTHR10655">
    <property type="entry name" value="LYSOPHOSPHOLIPASE-RELATED"/>
    <property type="match status" value="1"/>
</dbReference>
<keyword evidence="5" id="KW-1185">Reference proteome</keyword>
<dbReference type="SUPFAM" id="SSF53474">
    <property type="entry name" value="alpha/beta-Hydrolases"/>
    <property type="match status" value="1"/>
</dbReference>
<dbReference type="AlphaFoldDB" id="A0A8A4TCY0"/>
<sequence>MSQPRLETIEIEPKQPAEACVIWLHGLGADGHDFEPIVPELGFDDLPVRFIFPHAPVRPVTLNGGFAMRAWYDIYSLERGTKEDGEGVRESERLVRDLISREKERGIAANRLVLAGFSQGGAMALHTMIRFEEQLAGVLALSCYVPINETAADEDRKVNHGIPLFMAHGTYDPVVPIQWGRKSHDLLETLGYQPKWHQYPMPHSVSPEEIRDIGLWLRGVLG</sequence>
<comment type="similarity">
    <text evidence="1">Belongs to the AB hydrolase superfamily. AB hydrolase 2 family.</text>
</comment>
<dbReference type="Pfam" id="PF02230">
    <property type="entry name" value="Abhydrolase_2"/>
    <property type="match status" value="1"/>
</dbReference>
<dbReference type="GO" id="GO:0016787">
    <property type="term" value="F:hydrolase activity"/>
    <property type="evidence" value="ECO:0007669"/>
    <property type="project" value="UniProtKB-KW"/>
</dbReference>
<proteinExistence type="inferred from homology"/>
<evidence type="ECO:0000259" key="3">
    <source>
        <dbReference type="Pfam" id="PF02230"/>
    </source>
</evidence>
<name>A0A8A4TCY0_SULCO</name>
<organism evidence="4 5">
    <name type="scientific">Sulfidibacter corallicola</name>
    <dbReference type="NCBI Taxonomy" id="2818388"/>
    <lineage>
        <taxon>Bacteria</taxon>
        <taxon>Pseudomonadati</taxon>
        <taxon>Acidobacteriota</taxon>
        <taxon>Holophagae</taxon>
        <taxon>Acanthopleuribacterales</taxon>
        <taxon>Acanthopleuribacteraceae</taxon>
        <taxon>Sulfidibacter</taxon>
    </lineage>
</organism>
<dbReference type="InterPro" id="IPR050565">
    <property type="entry name" value="LYPA1-2/EST-like"/>
</dbReference>
<dbReference type="KEGG" id="scor:J3U87_19585"/>
<feature type="domain" description="Phospholipase/carboxylesterase/thioesterase" evidence="3">
    <location>
        <begin position="11"/>
        <end position="215"/>
    </location>
</feature>
<evidence type="ECO:0000256" key="2">
    <source>
        <dbReference type="ARBA" id="ARBA00022801"/>
    </source>
</evidence>
<dbReference type="InterPro" id="IPR003140">
    <property type="entry name" value="PLipase/COase/thioEstase"/>
</dbReference>
<accession>A0A8A4TCY0</accession>